<protein>
    <submittedName>
        <fullName evidence="3">Eukaryotic translation initiation factor 3 subunit H, variant 2</fullName>
    </submittedName>
</protein>
<reference evidence="3" key="1">
    <citation type="journal article" date="2012" name="Nat. Genet.">
        <title>Whole-genome sequence of Schistosoma haematobium.</title>
        <authorList>
            <person name="Young N.D."/>
            <person name="Jex A.R."/>
            <person name="Li B."/>
            <person name="Liu S."/>
            <person name="Yang L."/>
            <person name="Xiong Z."/>
            <person name="Li Y."/>
            <person name="Cantacessi C."/>
            <person name="Hall R.S."/>
            <person name="Xu X."/>
            <person name="Chen F."/>
            <person name="Wu X."/>
            <person name="Zerlotini A."/>
            <person name="Oliveira G."/>
            <person name="Hofmann A."/>
            <person name="Zhang G."/>
            <person name="Fang X."/>
            <person name="Kang Y."/>
            <person name="Campbell B.E."/>
            <person name="Loukas A."/>
            <person name="Ranganathan S."/>
            <person name="Rollinson D."/>
            <person name="Rinaldi G."/>
            <person name="Brindley P.J."/>
            <person name="Yang H."/>
            <person name="Wang J."/>
            <person name="Wang J."/>
            <person name="Gasser R.B."/>
        </authorList>
    </citation>
    <scope>NUCLEOTIDE SEQUENCE</scope>
</reference>
<keyword evidence="4" id="KW-1185">Reference proteome</keyword>
<accession>A0A922LY86</accession>
<keyword evidence="3" id="KW-0396">Initiation factor</keyword>
<dbReference type="InterPro" id="IPR058912">
    <property type="entry name" value="HTH_animal"/>
</dbReference>
<name>A0A922LY86_SCHHA</name>
<dbReference type="CTD" id="24593006"/>
<evidence type="ECO:0000259" key="2">
    <source>
        <dbReference type="Pfam" id="PF26215"/>
    </source>
</evidence>
<feature type="domain" description="Helix-turn-helix" evidence="2">
    <location>
        <begin position="38"/>
        <end position="94"/>
    </location>
</feature>
<reference evidence="3" key="3">
    <citation type="submission" date="2021-06" db="EMBL/GenBank/DDBJ databases">
        <title>Chromosome-level genome assembly for S. haematobium.</title>
        <authorList>
            <person name="Stroehlein A.J."/>
        </authorList>
    </citation>
    <scope>NUCLEOTIDE SEQUENCE</scope>
</reference>
<evidence type="ECO:0000256" key="1">
    <source>
        <dbReference type="SAM" id="Phobius"/>
    </source>
</evidence>
<evidence type="ECO:0000313" key="4">
    <source>
        <dbReference type="Proteomes" id="UP000471633"/>
    </source>
</evidence>
<dbReference type="GeneID" id="24593006"/>
<dbReference type="GO" id="GO:0003743">
    <property type="term" value="F:translation initiation factor activity"/>
    <property type="evidence" value="ECO:0007669"/>
    <property type="project" value="UniProtKB-KW"/>
</dbReference>
<sequence length="313" mass="36431">MEQEVEGESHFLDIRIRRTSDGTLHRHIHRKNTRSGVYLNCYSFCPMSYKKGIVRTLFDRARKICSNECLDDKIALITNCLRGNAYPVKFIYKYSKTNPRAKYDRVGKKTCFLYLRFKGDEIAGLINHRLNSELKVAYPAAKLTTVWETNCSLKQTKIDKSSFLSSSNCIYQSTYTCQSTYIRRTERRVHVRISEHVPKNLRLPGTKALNSAIARHLLDTGHTIDIPHAFKIINRQRSTTTLRFAETIVIKTQAGFIYSIRDINKLIITLVVQFFCYLGYFIHLFILKYLFCVIFLPHYLILKPTFHSHISAN</sequence>
<dbReference type="Pfam" id="PF26215">
    <property type="entry name" value="HTH_animal"/>
    <property type="match status" value="1"/>
</dbReference>
<dbReference type="PANTHER" id="PTHR21301:SF10">
    <property type="entry name" value="REVERSE TRANSCRIPTASE DOMAIN-CONTAINING PROTEIN"/>
    <property type="match status" value="1"/>
</dbReference>
<organism evidence="3 4">
    <name type="scientific">Schistosoma haematobium</name>
    <name type="common">Blood fluke</name>
    <dbReference type="NCBI Taxonomy" id="6185"/>
    <lineage>
        <taxon>Eukaryota</taxon>
        <taxon>Metazoa</taxon>
        <taxon>Spiralia</taxon>
        <taxon>Lophotrochozoa</taxon>
        <taxon>Platyhelminthes</taxon>
        <taxon>Trematoda</taxon>
        <taxon>Digenea</taxon>
        <taxon>Strigeidida</taxon>
        <taxon>Schistosomatoidea</taxon>
        <taxon>Schistosomatidae</taxon>
        <taxon>Schistosoma</taxon>
    </lineage>
</organism>
<proteinExistence type="predicted"/>
<evidence type="ECO:0000313" key="3">
    <source>
        <dbReference type="EMBL" id="KAH9595807.1"/>
    </source>
</evidence>
<dbReference type="PANTHER" id="PTHR21301">
    <property type="entry name" value="REVERSE TRANSCRIPTASE"/>
    <property type="match status" value="1"/>
</dbReference>
<reference evidence="3" key="4">
    <citation type="journal article" date="2022" name="PLoS Pathog.">
        <title>Chromosome-level genome of Schistosoma haematobium underpins genome-wide explorations of molecular variation.</title>
        <authorList>
            <person name="Stroehlein A.J."/>
            <person name="Korhonen P.K."/>
            <person name="Lee V.V."/>
            <person name="Ralph S.A."/>
            <person name="Mentink-Kane M."/>
            <person name="You H."/>
            <person name="McManus D.P."/>
            <person name="Tchuente L.T."/>
            <person name="Stothard J.R."/>
            <person name="Kaur P."/>
            <person name="Dudchenko O."/>
            <person name="Aiden E.L."/>
            <person name="Yang B."/>
            <person name="Yang H."/>
            <person name="Emery A.M."/>
            <person name="Webster B.L."/>
            <person name="Brindley P.J."/>
            <person name="Rollinson D."/>
            <person name="Chang B.C.H."/>
            <person name="Gasser R.B."/>
            <person name="Young N.D."/>
        </authorList>
    </citation>
    <scope>NUCLEOTIDE SEQUENCE</scope>
</reference>
<keyword evidence="1" id="KW-0812">Transmembrane</keyword>
<keyword evidence="3" id="KW-0648">Protein biosynthesis</keyword>
<keyword evidence="1" id="KW-1133">Transmembrane helix</keyword>
<reference evidence="3" key="2">
    <citation type="journal article" date="2019" name="Gigascience">
        <title>High-quality Schistosoma haematobium genome achieved by single-molecule and long-range sequencing.</title>
        <authorList>
            <person name="Stroehlein A.J."/>
            <person name="Korhonen P.K."/>
            <person name="Chong T.M."/>
            <person name="Lim Y.L."/>
            <person name="Chan K.G."/>
            <person name="Webster B."/>
            <person name="Rollinson D."/>
            <person name="Brindley P.J."/>
            <person name="Gasser R.B."/>
            <person name="Young N.D."/>
        </authorList>
    </citation>
    <scope>NUCLEOTIDE SEQUENCE</scope>
</reference>
<dbReference type="RefSeq" id="XP_051074631.1">
    <property type="nucleotide sequence ID" value="XM_051209198.1"/>
</dbReference>
<comment type="caution">
    <text evidence="3">The sequence shown here is derived from an EMBL/GenBank/DDBJ whole genome shotgun (WGS) entry which is preliminary data.</text>
</comment>
<dbReference type="Proteomes" id="UP000471633">
    <property type="component" value="Unassembled WGS sequence"/>
</dbReference>
<keyword evidence="1" id="KW-0472">Membrane</keyword>
<dbReference type="AlphaFoldDB" id="A0A922LY86"/>
<feature type="transmembrane region" description="Helical" evidence="1">
    <location>
        <begin position="277"/>
        <end position="301"/>
    </location>
</feature>
<gene>
    <name evidence="3" type="primary">EIF3H_3</name>
    <name evidence="3" type="ORF">MS3_00001722</name>
</gene>
<dbReference type="EMBL" id="AMPZ03000001">
    <property type="protein sequence ID" value="KAH9595807.1"/>
    <property type="molecule type" value="Genomic_DNA"/>
</dbReference>